<dbReference type="EMBL" id="MUKV01000018">
    <property type="protein sequence ID" value="OQS37628.1"/>
    <property type="molecule type" value="Genomic_DNA"/>
</dbReference>
<keyword evidence="4 7" id="KW-0812">Transmembrane</keyword>
<accession>A0A1W0CSF2</accession>
<dbReference type="Proteomes" id="UP000192721">
    <property type="component" value="Unassembled WGS sequence"/>
</dbReference>
<dbReference type="Pfam" id="PF07681">
    <property type="entry name" value="DoxX"/>
    <property type="match status" value="1"/>
</dbReference>
<evidence type="ECO:0000256" key="5">
    <source>
        <dbReference type="ARBA" id="ARBA00022989"/>
    </source>
</evidence>
<sequence>MDKWITLLARVLLAQVFFLAGIGKLGAGYAATQGYMAAMGVPGFLLPLVIALEIGGGLALALGVKARWVALLLAGFSVASALLFHLEPGNSQQMIQLTKNLAMAGGLLMVFAHGAGKLSWDGRKG</sequence>
<dbReference type="InterPro" id="IPR032808">
    <property type="entry name" value="DoxX"/>
</dbReference>
<dbReference type="RefSeq" id="WP_043639439.1">
    <property type="nucleotide sequence ID" value="NZ_JBBIGS010000036.1"/>
</dbReference>
<comment type="caution">
    <text evidence="8">The sequence shown here is derived from an EMBL/GenBank/DDBJ whole genome shotgun (WGS) entry which is preliminary data.</text>
</comment>
<comment type="subcellular location">
    <subcellularLocation>
        <location evidence="1">Cell membrane</location>
        <topology evidence="1">Multi-pass membrane protein</topology>
    </subcellularLocation>
</comment>
<evidence type="ECO:0000256" key="7">
    <source>
        <dbReference type="SAM" id="Phobius"/>
    </source>
</evidence>
<keyword evidence="5 7" id="KW-1133">Transmembrane helix</keyword>
<keyword evidence="3" id="KW-1003">Cell membrane</keyword>
<keyword evidence="6 7" id="KW-0472">Membrane</keyword>
<proteinExistence type="inferred from homology"/>
<dbReference type="AlphaFoldDB" id="A0A1W0CSF2"/>
<dbReference type="GO" id="GO:0005886">
    <property type="term" value="C:plasma membrane"/>
    <property type="evidence" value="ECO:0007669"/>
    <property type="project" value="UniProtKB-SubCell"/>
</dbReference>
<feature type="transmembrane region" description="Helical" evidence="7">
    <location>
        <begin position="40"/>
        <end position="61"/>
    </location>
</feature>
<organism evidence="8 9">
    <name type="scientific">Chromobacterium haemolyticum</name>
    <dbReference type="NCBI Taxonomy" id="394935"/>
    <lineage>
        <taxon>Bacteria</taxon>
        <taxon>Pseudomonadati</taxon>
        <taxon>Pseudomonadota</taxon>
        <taxon>Betaproteobacteria</taxon>
        <taxon>Neisseriales</taxon>
        <taxon>Chromobacteriaceae</taxon>
        <taxon>Chromobacterium</taxon>
    </lineage>
</organism>
<reference evidence="8 9" key="1">
    <citation type="submission" date="2017-02" db="EMBL/GenBank/DDBJ databases">
        <title>Chromobacterium haemolyticum H5244.</title>
        <authorList>
            <person name="Gulvik C.A."/>
        </authorList>
    </citation>
    <scope>NUCLEOTIDE SEQUENCE [LARGE SCALE GENOMIC DNA]</scope>
    <source>
        <strain evidence="8 9">H5244</strain>
    </source>
</reference>
<evidence type="ECO:0000313" key="9">
    <source>
        <dbReference type="Proteomes" id="UP000192721"/>
    </source>
</evidence>
<evidence type="ECO:0000313" key="8">
    <source>
        <dbReference type="EMBL" id="OQS37628.1"/>
    </source>
</evidence>
<dbReference type="PANTHER" id="PTHR33452">
    <property type="entry name" value="OXIDOREDUCTASE CATD-RELATED"/>
    <property type="match status" value="1"/>
</dbReference>
<evidence type="ECO:0000256" key="2">
    <source>
        <dbReference type="ARBA" id="ARBA00006679"/>
    </source>
</evidence>
<comment type="similarity">
    <text evidence="2">Belongs to the DoxX family.</text>
</comment>
<feature type="transmembrane region" description="Helical" evidence="7">
    <location>
        <begin position="101"/>
        <end position="120"/>
    </location>
</feature>
<feature type="transmembrane region" description="Helical" evidence="7">
    <location>
        <begin position="68"/>
        <end position="86"/>
    </location>
</feature>
<evidence type="ECO:0000256" key="3">
    <source>
        <dbReference type="ARBA" id="ARBA00022475"/>
    </source>
</evidence>
<name>A0A1W0CSF2_9NEIS</name>
<gene>
    <name evidence="8" type="ORF">B0T45_13990</name>
</gene>
<evidence type="ECO:0000256" key="6">
    <source>
        <dbReference type="ARBA" id="ARBA00023136"/>
    </source>
</evidence>
<evidence type="ECO:0000256" key="4">
    <source>
        <dbReference type="ARBA" id="ARBA00022692"/>
    </source>
</evidence>
<dbReference type="InterPro" id="IPR051907">
    <property type="entry name" value="DoxX-like_oxidoreductase"/>
</dbReference>
<dbReference type="PANTHER" id="PTHR33452:SF1">
    <property type="entry name" value="INNER MEMBRANE PROTEIN YPHA-RELATED"/>
    <property type="match status" value="1"/>
</dbReference>
<evidence type="ECO:0000256" key="1">
    <source>
        <dbReference type="ARBA" id="ARBA00004651"/>
    </source>
</evidence>
<protein>
    <submittedName>
        <fullName evidence="8">DoxX family protein</fullName>
    </submittedName>
</protein>